<evidence type="ECO:0000259" key="1">
    <source>
        <dbReference type="Pfam" id="PF01738"/>
    </source>
</evidence>
<dbReference type="EMBL" id="PXYI01000011">
    <property type="protein sequence ID" value="PSJ36880.1"/>
    <property type="molecule type" value="Genomic_DNA"/>
</dbReference>
<dbReference type="Pfam" id="PF01738">
    <property type="entry name" value="DLH"/>
    <property type="match status" value="1"/>
</dbReference>
<dbReference type="InterPro" id="IPR002925">
    <property type="entry name" value="Dienelactn_hydro"/>
</dbReference>
<feature type="domain" description="Dienelactone hydrolase" evidence="1">
    <location>
        <begin position="21"/>
        <end position="234"/>
    </location>
</feature>
<evidence type="ECO:0000313" key="3">
    <source>
        <dbReference type="Proteomes" id="UP000241167"/>
    </source>
</evidence>
<dbReference type="InterPro" id="IPR050261">
    <property type="entry name" value="FrsA_esterase"/>
</dbReference>
<dbReference type="Proteomes" id="UP000241167">
    <property type="component" value="Unassembled WGS sequence"/>
</dbReference>
<sequence length="237" mass="25272">MIEKRTIDYSHDGDALEGILVFDPEAGPRPTVIVVHTFVGRGPNEEKVAARLAELGYNAFAADLYGKGVLGSTRDECAALMQPFLDDRARLQDRLLTMLDTVRALPEVDAARIVAIGYCFGGLCVLDLARTDAELAGVASFHGLFGAPGNREGTRVAAKVVAYHGWDDPMVPPAAVTALGAELSAAGADWQIHAYGGVMHGFTNPKAAAPENGVLYDAAADRRSWANLLLFLEECFA</sequence>
<proteinExistence type="predicted"/>
<evidence type="ECO:0000313" key="2">
    <source>
        <dbReference type="EMBL" id="PSJ36880.1"/>
    </source>
</evidence>
<gene>
    <name evidence="2" type="ORF">C7I55_24535</name>
</gene>
<name>A0A2P7QG19_9SPHN</name>
<organism evidence="2 3">
    <name type="scientific">Allosphingosinicella deserti</name>
    <dbReference type="NCBI Taxonomy" id="2116704"/>
    <lineage>
        <taxon>Bacteria</taxon>
        <taxon>Pseudomonadati</taxon>
        <taxon>Pseudomonadota</taxon>
        <taxon>Alphaproteobacteria</taxon>
        <taxon>Sphingomonadales</taxon>
        <taxon>Sphingomonadaceae</taxon>
        <taxon>Allosphingosinicella</taxon>
    </lineage>
</organism>
<dbReference type="SUPFAM" id="SSF53474">
    <property type="entry name" value="alpha/beta-Hydrolases"/>
    <property type="match status" value="1"/>
</dbReference>
<dbReference type="Gene3D" id="3.40.50.1820">
    <property type="entry name" value="alpha/beta hydrolase"/>
    <property type="match status" value="1"/>
</dbReference>
<dbReference type="OrthoDB" id="9787933at2"/>
<accession>A0A2P7QG19</accession>
<dbReference type="InterPro" id="IPR029058">
    <property type="entry name" value="AB_hydrolase_fold"/>
</dbReference>
<dbReference type="PANTHER" id="PTHR22946:SF0">
    <property type="entry name" value="DIENELACTONE HYDROLASE DOMAIN-CONTAINING PROTEIN"/>
    <property type="match status" value="1"/>
</dbReference>
<dbReference type="PANTHER" id="PTHR22946">
    <property type="entry name" value="DIENELACTONE HYDROLASE DOMAIN-CONTAINING PROTEIN-RELATED"/>
    <property type="match status" value="1"/>
</dbReference>
<dbReference type="AlphaFoldDB" id="A0A2P7QG19"/>
<keyword evidence="3" id="KW-1185">Reference proteome</keyword>
<dbReference type="GO" id="GO:0016787">
    <property type="term" value="F:hydrolase activity"/>
    <property type="evidence" value="ECO:0007669"/>
    <property type="project" value="InterPro"/>
</dbReference>
<reference evidence="2 3" key="1">
    <citation type="submission" date="2018-03" db="EMBL/GenBank/DDBJ databases">
        <title>The draft genome of Sphingosinicella sp. GL-C-18.</title>
        <authorList>
            <person name="Liu L."/>
            <person name="Li L."/>
            <person name="Liang L."/>
            <person name="Zhang X."/>
            <person name="Wang T."/>
        </authorList>
    </citation>
    <scope>NUCLEOTIDE SEQUENCE [LARGE SCALE GENOMIC DNA]</scope>
    <source>
        <strain evidence="2 3">GL-C-18</strain>
    </source>
</reference>
<comment type="caution">
    <text evidence="2">The sequence shown here is derived from an EMBL/GenBank/DDBJ whole genome shotgun (WGS) entry which is preliminary data.</text>
</comment>
<protein>
    <submittedName>
        <fullName evidence="2">Carboxymethylenebutenolidase</fullName>
    </submittedName>
</protein>
<dbReference type="RefSeq" id="WP_106515694.1">
    <property type="nucleotide sequence ID" value="NZ_PXYI01000011.1"/>
</dbReference>